<dbReference type="Proteomes" id="UP001242480">
    <property type="component" value="Unassembled WGS sequence"/>
</dbReference>
<dbReference type="EMBL" id="JAUSVX010000012">
    <property type="protein sequence ID" value="MDQ0472399.1"/>
    <property type="molecule type" value="Genomic_DNA"/>
</dbReference>
<keyword evidence="2" id="KW-1185">Reference proteome</keyword>
<protein>
    <submittedName>
        <fullName evidence="1">Uncharacterized protein</fullName>
    </submittedName>
</protein>
<proteinExistence type="predicted"/>
<dbReference type="RefSeq" id="WP_307279182.1">
    <property type="nucleotide sequence ID" value="NZ_JAUSVX010000012.1"/>
</dbReference>
<name>A0ABU0JDP2_9HYPH</name>
<evidence type="ECO:0000313" key="2">
    <source>
        <dbReference type="Proteomes" id="UP001242480"/>
    </source>
</evidence>
<evidence type="ECO:0000313" key="1">
    <source>
        <dbReference type="EMBL" id="MDQ0472399.1"/>
    </source>
</evidence>
<comment type="caution">
    <text evidence="1">The sequence shown here is derived from an EMBL/GenBank/DDBJ whole genome shotgun (WGS) entry which is preliminary data.</text>
</comment>
<organism evidence="1 2">
    <name type="scientific">Labrys wisconsinensis</name>
    <dbReference type="NCBI Taxonomy" id="425677"/>
    <lineage>
        <taxon>Bacteria</taxon>
        <taxon>Pseudomonadati</taxon>
        <taxon>Pseudomonadota</taxon>
        <taxon>Alphaproteobacteria</taxon>
        <taxon>Hyphomicrobiales</taxon>
        <taxon>Xanthobacteraceae</taxon>
        <taxon>Labrys</taxon>
    </lineage>
</organism>
<gene>
    <name evidence="1" type="ORF">QO011_005428</name>
</gene>
<reference evidence="1 2" key="1">
    <citation type="submission" date="2023-07" db="EMBL/GenBank/DDBJ databases">
        <title>Genomic Encyclopedia of Type Strains, Phase IV (KMG-IV): sequencing the most valuable type-strain genomes for metagenomic binning, comparative biology and taxonomic classification.</title>
        <authorList>
            <person name="Goeker M."/>
        </authorList>
    </citation>
    <scope>NUCLEOTIDE SEQUENCE [LARGE SCALE GENOMIC DNA]</scope>
    <source>
        <strain evidence="1 2">DSM 19619</strain>
    </source>
</reference>
<accession>A0ABU0JDP2</accession>
<sequence length="129" mass="14090">MSDGPSEFDLSAAWIRRAQGDLKAFLEAFAVRMESALPDHVVVERRRDGFFSSTRHVTGVTVRTDGDVFILGMAGARLVARRQKLVRGVAVKTEVLGMPEWLVALDREVKLLAEQAGAAQSALHGLLMS</sequence>